<dbReference type="InterPro" id="IPR004457">
    <property type="entry name" value="Znf_ZPR1"/>
</dbReference>
<dbReference type="SMART" id="SM00709">
    <property type="entry name" value="Zpr1"/>
    <property type="match status" value="2"/>
</dbReference>
<feature type="domain" description="Zinc finger ZPR1-type" evidence="9">
    <location>
        <begin position="26"/>
        <end position="183"/>
    </location>
</feature>
<dbReference type="FunFam" id="2.60.120.1040:FF:000003">
    <property type="entry name" value="Zinc finger protein zpr1"/>
    <property type="match status" value="1"/>
</dbReference>
<dbReference type="NCBIfam" id="TIGR00310">
    <property type="entry name" value="ZPR1_znf"/>
    <property type="match status" value="2"/>
</dbReference>
<keyword evidence="6" id="KW-0862">Zinc</keyword>
<proteinExistence type="inferred from homology"/>
<reference evidence="10 11" key="1">
    <citation type="submission" date="2023-11" db="EMBL/GenBank/DDBJ databases">
        <title>Halocaridina rubra genome assembly.</title>
        <authorList>
            <person name="Smith C."/>
        </authorList>
    </citation>
    <scope>NUCLEOTIDE SEQUENCE [LARGE SCALE GENOMIC DNA]</scope>
    <source>
        <strain evidence="10">EP-1</strain>
        <tissue evidence="10">Whole</tissue>
    </source>
</reference>
<dbReference type="Gene3D" id="2.60.120.1040">
    <property type="entry name" value="ZPR1, A/B domain"/>
    <property type="match status" value="2"/>
</dbReference>
<evidence type="ECO:0000256" key="1">
    <source>
        <dbReference type="ARBA" id="ARBA00004123"/>
    </source>
</evidence>
<dbReference type="FunFam" id="2.60.120.1040:FF:000001">
    <property type="entry name" value="Zinc finger protein ZPR1"/>
    <property type="match status" value="1"/>
</dbReference>
<dbReference type="FunFam" id="2.20.25.420:FF:000002">
    <property type="entry name" value="Zinc finger protein ZPR1"/>
    <property type="match status" value="1"/>
</dbReference>
<dbReference type="FunFam" id="2.20.25.420:FF:000001">
    <property type="entry name" value="Zinc finger protein ZPR1"/>
    <property type="match status" value="1"/>
</dbReference>
<dbReference type="AlphaFoldDB" id="A0AAN8XHW9"/>
<dbReference type="InterPro" id="IPR042451">
    <property type="entry name" value="ZPR1_A/B_dom"/>
</dbReference>
<dbReference type="GO" id="GO:0005634">
    <property type="term" value="C:nucleus"/>
    <property type="evidence" value="ECO:0007669"/>
    <property type="project" value="UniProtKB-SubCell"/>
</dbReference>
<evidence type="ECO:0000256" key="6">
    <source>
        <dbReference type="ARBA" id="ARBA00022833"/>
    </source>
</evidence>
<accession>A0AAN8XHW9</accession>
<protein>
    <submittedName>
        <fullName evidence="10">Nucleolar zinc-finger protein</fullName>
    </submittedName>
</protein>
<evidence type="ECO:0000259" key="9">
    <source>
        <dbReference type="SMART" id="SM00709"/>
    </source>
</evidence>
<feature type="compositionally biased region" description="Basic and acidic residues" evidence="8">
    <location>
        <begin position="227"/>
        <end position="241"/>
    </location>
</feature>
<comment type="subcellular location">
    <subcellularLocation>
        <location evidence="1">Nucleus</location>
    </subcellularLocation>
</comment>
<name>A0AAN8XHW9_HALRR</name>
<keyword evidence="5 10" id="KW-0863">Zinc-finger</keyword>
<keyword evidence="4" id="KW-0677">Repeat</keyword>
<dbReference type="Gene3D" id="2.20.25.420">
    <property type="entry name" value="ZPR1, zinc finger domain"/>
    <property type="match status" value="2"/>
</dbReference>
<evidence type="ECO:0000256" key="8">
    <source>
        <dbReference type="SAM" id="MobiDB-lite"/>
    </source>
</evidence>
<evidence type="ECO:0000313" key="10">
    <source>
        <dbReference type="EMBL" id="KAK7083732.1"/>
    </source>
</evidence>
<evidence type="ECO:0000256" key="5">
    <source>
        <dbReference type="ARBA" id="ARBA00022771"/>
    </source>
</evidence>
<feature type="region of interest" description="Disordered" evidence="8">
    <location>
        <begin position="203"/>
        <end position="242"/>
    </location>
</feature>
<evidence type="ECO:0000313" key="11">
    <source>
        <dbReference type="Proteomes" id="UP001381693"/>
    </source>
</evidence>
<dbReference type="PANTHER" id="PTHR10876">
    <property type="entry name" value="ZINC FINGER PROTEIN ZPR1"/>
    <property type="match status" value="1"/>
</dbReference>
<dbReference type="InterPro" id="IPR042452">
    <property type="entry name" value="ZPR1_Znf1/2"/>
</dbReference>
<dbReference type="EMBL" id="JAXCGZ010002600">
    <property type="protein sequence ID" value="KAK7083732.1"/>
    <property type="molecule type" value="Genomic_DNA"/>
</dbReference>
<keyword evidence="7" id="KW-0539">Nucleus</keyword>
<dbReference type="PANTHER" id="PTHR10876:SF0">
    <property type="entry name" value="ZINC FINGER PROTEIN ZPR1"/>
    <property type="match status" value="1"/>
</dbReference>
<evidence type="ECO:0000256" key="4">
    <source>
        <dbReference type="ARBA" id="ARBA00022737"/>
    </source>
</evidence>
<keyword evidence="3" id="KW-0479">Metal-binding</keyword>
<gene>
    <name evidence="10" type="primary">ZPR1</name>
    <name evidence="10" type="ORF">SK128_026764</name>
</gene>
<dbReference type="InterPro" id="IPR056180">
    <property type="entry name" value="ZPR1_jr_dom"/>
</dbReference>
<sequence>MENTVEPIYVNLASESDDPHVTVIDSLCMSCHEMGTTRLLMTKIPHYREVILTSFSCEHCGYSNSGIQPGQYQEHGVSYQFSVRDAKDLSRQVVKSDHATVSVPELELEIPGDGEKGEVTTIEGILQKTIEGLRQDQPVRRAQHPDIADQIEQFIGRIYDLLELKNVFTVIVDDPSGNSFLENPFMPQPDPHLQKKIYTRTREQNSTLGISSEEQSEETSVSTLSEASEKKESDEEKKDDLQNSIEEEVLIFNTLCDRCSKPTETKMKVTQIPYFKEVVIMATHCDGCGHRTNEVKSGSGISERGTRFTLKLTDPSDMTRDVLKSETCEIEIPELNLHLGGGLLGGKFTTLEGLLMDIRNDLENNPFLSGDATDSNRKAVLEKLIADLQKVVNGQLNVTFIMKDPAGNSYLQNLYAPDSDPEMTVEDYERTFEENESLGLNDMKTEGYTADS</sequence>
<evidence type="ECO:0000256" key="3">
    <source>
        <dbReference type="ARBA" id="ARBA00022723"/>
    </source>
</evidence>
<evidence type="ECO:0000256" key="7">
    <source>
        <dbReference type="ARBA" id="ARBA00023242"/>
    </source>
</evidence>
<comment type="similarity">
    <text evidence="2">Belongs to the ZPR1 family.</text>
</comment>
<feature type="domain" description="Zinc finger ZPR1-type" evidence="9">
    <location>
        <begin position="254"/>
        <end position="413"/>
    </location>
</feature>
<organism evidence="10 11">
    <name type="scientific">Halocaridina rubra</name>
    <name type="common">Hawaiian red shrimp</name>
    <dbReference type="NCBI Taxonomy" id="373956"/>
    <lineage>
        <taxon>Eukaryota</taxon>
        <taxon>Metazoa</taxon>
        <taxon>Ecdysozoa</taxon>
        <taxon>Arthropoda</taxon>
        <taxon>Crustacea</taxon>
        <taxon>Multicrustacea</taxon>
        <taxon>Malacostraca</taxon>
        <taxon>Eumalacostraca</taxon>
        <taxon>Eucarida</taxon>
        <taxon>Decapoda</taxon>
        <taxon>Pleocyemata</taxon>
        <taxon>Caridea</taxon>
        <taxon>Atyoidea</taxon>
        <taxon>Atyidae</taxon>
        <taxon>Halocaridina</taxon>
    </lineage>
</organism>
<dbReference type="Pfam" id="PF03367">
    <property type="entry name" value="Zn_ribbon_ZPR1"/>
    <property type="match status" value="2"/>
</dbReference>
<dbReference type="Pfam" id="PF22794">
    <property type="entry name" value="jr-ZPR1"/>
    <property type="match status" value="2"/>
</dbReference>
<dbReference type="GO" id="GO:0008270">
    <property type="term" value="F:zinc ion binding"/>
    <property type="evidence" value="ECO:0007669"/>
    <property type="project" value="UniProtKB-KW"/>
</dbReference>
<evidence type="ECO:0000256" key="2">
    <source>
        <dbReference type="ARBA" id="ARBA00008354"/>
    </source>
</evidence>
<keyword evidence="11" id="KW-1185">Reference proteome</keyword>
<comment type="caution">
    <text evidence="10">The sequence shown here is derived from an EMBL/GenBank/DDBJ whole genome shotgun (WGS) entry which is preliminary data.</text>
</comment>
<dbReference type="InterPro" id="IPR040141">
    <property type="entry name" value="ZPR1"/>
</dbReference>
<dbReference type="Proteomes" id="UP001381693">
    <property type="component" value="Unassembled WGS sequence"/>
</dbReference>